<sequence length="246" mass="26228">MQLSIKVAAVALLAFTTQVSAHAAFMTVTGDGDSKIIGSAIGYNASTPRKAGDGITQAQLEADSTCFFSPIVRPPKSDDPKKQRSRTALASGCGSSLQTLNNFYRKHPAFKDQFNKINDDQKNTTYYQAVVRDNINWKFIAREMGKSGKIAVATANGHIDINVHMVDPDGAGPYSCGIDAVGTASLWGDSITATGTPDADGNFVLTVPIPATQKCSGKYDKTTNVCMMRCQNKLGYGGCIPFVVKS</sequence>
<dbReference type="InterPro" id="IPR021476">
    <property type="entry name" value="Egh16-like"/>
</dbReference>
<comment type="caution">
    <text evidence="2">The sequence shown here is derived from an EMBL/GenBank/DDBJ whole genome shotgun (WGS) entry which is preliminary data.</text>
</comment>
<name>A0AAV9X088_9PEZI</name>
<keyword evidence="1" id="KW-0732">Signal</keyword>
<dbReference type="AlphaFoldDB" id="A0AAV9X088"/>
<accession>A0AAV9X088</accession>
<dbReference type="PANTHER" id="PTHR34618:SF4">
    <property type="entry name" value="CAS1"/>
    <property type="match status" value="1"/>
</dbReference>
<feature type="signal peptide" evidence="1">
    <location>
        <begin position="1"/>
        <end position="21"/>
    </location>
</feature>
<feature type="chain" id="PRO_5043597666" evidence="1">
    <location>
        <begin position="22"/>
        <end position="246"/>
    </location>
</feature>
<dbReference type="Proteomes" id="UP001365542">
    <property type="component" value="Unassembled WGS sequence"/>
</dbReference>
<evidence type="ECO:0000313" key="2">
    <source>
        <dbReference type="EMBL" id="KAK6531756.1"/>
    </source>
</evidence>
<protein>
    <submittedName>
        <fullName evidence="2">Uncharacterized protein</fullName>
    </submittedName>
</protein>
<organism evidence="2 3">
    <name type="scientific">Orbilia ellipsospora</name>
    <dbReference type="NCBI Taxonomy" id="2528407"/>
    <lineage>
        <taxon>Eukaryota</taxon>
        <taxon>Fungi</taxon>
        <taxon>Dikarya</taxon>
        <taxon>Ascomycota</taxon>
        <taxon>Pezizomycotina</taxon>
        <taxon>Orbiliomycetes</taxon>
        <taxon>Orbiliales</taxon>
        <taxon>Orbiliaceae</taxon>
        <taxon>Orbilia</taxon>
    </lineage>
</organism>
<dbReference type="PANTHER" id="PTHR34618">
    <property type="entry name" value="SURFACE PROTEIN MAS1, PUTATIVE-RELATED"/>
    <property type="match status" value="1"/>
</dbReference>
<keyword evidence="3" id="KW-1185">Reference proteome</keyword>
<dbReference type="EMBL" id="JAVHJO010000012">
    <property type="protein sequence ID" value="KAK6531756.1"/>
    <property type="molecule type" value="Genomic_DNA"/>
</dbReference>
<evidence type="ECO:0000313" key="3">
    <source>
        <dbReference type="Proteomes" id="UP001365542"/>
    </source>
</evidence>
<proteinExistence type="predicted"/>
<dbReference type="Pfam" id="PF11327">
    <property type="entry name" value="Egh16-like"/>
    <property type="match status" value="1"/>
</dbReference>
<reference evidence="2 3" key="1">
    <citation type="submission" date="2019-10" db="EMBL/GenBank/DDBJ databases">
        <authorList>
            <person name="Palmer J.M."/>
        </authorList>
    </citation>
    <scope>NUCLEOTIDE SEQUENCE [LARGE SCALE GENOMIC DNA]</scope>
    <source>
        <strain evidence="2 3">TWF694</strain>
    </source>
</reference>
<evidence type="ECO:0000256" key="1">
    <source>
        <dbReference type="SAM" id="SignalP"/>
    </source>
</evidence>
<gene>
    <name evidence="2" type="ORF">TWF694_002927</name>
</gene>